<name>A0ABU8J733_9GAMM</name>
<evidence type="ECO:0000313" key="3">
    <source>
        <dbReference type="Proteomes" id="UP001381174"/>
    </source>
</evidence>
<dbReference type="EMBL" id="JBBBNY010000001">
    <property type="protein sequence ID" value="MEI7035338.1"/>
    <property type="molecule type" value="Genomic_DNA"/>
</dbReference>
<dbReference type="Proteomes" id="UP001381174">
    <property type="component" value="Unassembled WGS sequence"/>
</dbReference>
<dbReference type="RefSeq" id="WP_336805952.1">
    <property type="nucleotide sequence ID" value="NZ_JBBBNY010000001.1"/>
</dbReference>
<proteinExistence type="predicted"/>
<dbReference type="CDD" id="cd21631">
    <property type="entry name" value="RHH_CopG_NikR-like"/>
    <property type="match status" value="1"/>
</dbReference>
<dbReference type="SUPFAM" id="SSF47598">
    <property type="entry name" value="Ribbon-helix-helix"/>
    <property type="match status" value="1"/>
</dbReference>
<dbReference type="InterPro" id="IPR010985">
    <property type="entry name" value="Ribbon_hlx_hlx"/>
</dbReference>
<organism evidence="2 3">
    <name type="scientific">Fulvimonas yonginensis</name>
    <dbReference type="NCBI Taxonomy" id="1495200"/>
    <lineage>
        <taxon>Bacteria</taxon>
        <taxon>Pseudomonadati</taxon>
        <taxon>Pseudomonadota</taxon>
        <taxon>Gammaproteobacteria</taxon>
        <taxon>Lysobacterales</taxon>
        <taxon>Rhodanobacteraceae</taxon>
        <taxon>Fulvimonas</taxon>
    </lineage>
</organism>
<dbReference type="Pfam" id="PF01402">
    <property type="entry name" value="RHH_1"/>
    <property type="match status" value="1"/>
</dbReference>
<sequence>MPAKRGRKPTGKPRAMRVTVSLPPELCETLQGIAKQKKVSVAWVIRDAAEKYVADQWPLLHVGKEWQ</sequence>
<evidence type="ECO:0000259" key="1">
    <source>
        <dbReference type="Pfam" id="PF01402"/>
    </source>
</evidence>
<accession>A0ABU8J733</accession>
<evidence type="ECO:0000313" key="2">
    <source>
        <dbReference type="EMBL" id="MEI7035338.1"/>
    </source>
</evidence>
<comment type="caution">
    <text evidence="2">The sequence shown here is derived from an EMBL/GenBank/DDBJ whole genome shotgun (WGS) entry which is preliminary data.</text>
</comment>
<gene>
    <name evidence="2" type="ORF">WAT24_01045</name>
</gene>
<keyword evidence="3" id="KW-1185">Reference proteome</keyword>
<dbReference type="Gene3D" id="1.10.1220.10">
    <property type="entry name" value="Met repressor-like"/>
    <property type="match status" value="1"/>
</dbReference>
<dbReference type="InterPro" id="IPR013321">
    <property type="entry name" value="Arc_rbn_hlx_hlx"/>
</dbReference>
<protein>
    <submittedName>
        <fullName evidence="2">CopG family transcriptional regulator</fullName>
    </submittedName>
</protein>
<dbReference type="InterPro" id="IPR002145">
    <property type="entry name" value="CopG"/>
</dbReference>
<feature type="domain" description="Ribbon-helix-helix protein CopG" evidence="1">
    <location>
        <begin position="16"/>
        <end position="55"/>
    </location>
</feature>
<reference evidence="2 3" key="1">
    <citation type="journal article" date="2014" name="Int. J. Syst. Evol. Microbiol.">
        <title>Fulvimonas yonginensis sp. nov., isolated from greenhouse soil, and emended description of the genus Fulvimonas.</title>
        <authorList>
            <person name="Ahn J.H."/>
            <person name="Kim S.J."/>
            <person name="Weon H.Y."/>
            <person name="Hong S.B."/>
            <person name="Seok S.J."/>
            <person name="Kwon S.W."/>
        </authorList>
    </citation>
    <scope>NUCLEOTIDE SEQUENCE [LARGE SCALE GENOMIC DNA]</scope>
    <source>
        <strain evidence="2 3">KACC 16952</strain>
    </source>
</reference>